<dbReference type="SFLD" id="SFLDS00003">
    <property type="entry name" value="Haloacid_Dehalogenase"/>
    <property type="match status" value="1"/>
</dbReference>
<organism evidence="5 6">
    <name type="scientific">Sphingomonas jejuensis</name>
    <dbReference type="NCBI Taxonomy" id="904715"/>
    <lineage>
        <taxon>Bacteria</taxon>
        <taxon>Pseudomonadati</taxon>
        <taxon>Pseudomonadota</taxon>
        <taxon>Alphaproteobacteria</taxon>
        <taxon>Sphingomonadales</taxon>
        <taxon>Sphingomonadaceae</taxon>
        <taxon>Sphingomonas</taxon>
    </lineage>
</organism>
<gene>
    <name evidence="5" type="ORF">GGR88_002539</name>
</gene>
<dbReference type="RefSeq" id="WP_167955529.1">
    <property type="nucleotide sequence ID" value="NZ_JAATJE010000002.1"/>
</dbReference>
<dbReference type="EMBL" id="JAATJE010000002">
    <property type="protein sequence ID" value="NJC35025.1"/>
    <property type="molecule type" value="Genomic_DNA"/>
</dbReference>
<dbReference type="InterPro" id="IPR023214">
    <property type="entry name" value="HAD_sf"/>
</dbReference>
<dbReference type="NCBIfam" id="TIGR01509">
    <property type="entry name" value="HAD-SF-IA-v3"/>
    <property type="match status" value="1"/>
</dbReference>
<evidence type="ECO:0000256" key="1">
    <source>
        <dbReference type="ARBA" id="ARBA00001946"/>
    </source>
</evidence>
<dbReference type="InterPro" id="IPR036412">
    <property type="entry name" value="HAD-like_sf"/>
</dbReference>
<evidence type="ECO:0000256" key="4">
    <source>
        <dbReference type="ARBA" id="ARBA00022842"/>
    </source>
</evidence>
<dbReference type="Gene3D" id="3.40.50.1000">
    <property type="entry name" value="HAD superfamily/HAD-like"/>
    <property type="match status" value="1"/>
</dbReference>
<comment type="caution">
    <text evidence="5">The sequence shown here is derived from an EMBL/GenBank/DDBJ whole genome shotgun (WGS) entry which is preliminary data.</text>
</comment>
<reference evidence="5 6" key="1">
    <citation type="submission" date="2020-03" db="EMBL/GenBank/DDBJ databases">
        <title>Genomic Encyclopedia of Type Strains, Phase IV (KMG-IV): sequencing the most valuable type-strain genomes for metagenomic binning, comparative biology and taxonomic classification.</title>
        <authorList>
            <person name="Goeker M."/>
        </authorList>
    </citation>
    <scope>NUCLEOTIDE SEQUENCE [LARGE SCALE GENOMIC DNA]</scope>
    <source>
        <strain evidence="5 6">DSM 27651</strain>
    </source>
</reference>
<dbReference type="GO" id="GO:0016787">
    <property type="term" value="F:hydrolase activity"/>
    <property type="evidence" value="ECO:0007669"/>
    <property type="project" value="UniProtKB-KW"/>
</dbReference>
<evidence type="ECO:0000313" key="5">
    <source>
        <dbReference type="EMBL" id="NJC35025.1"/>
    </source>
</evidence>
<accession>A0ABX0XP71</accession>
<dbReference type="InterPro" id="IPR051600">
    <property type="entry name" value="Beta-PGM-like"/>
</dbReference>
<keyword evidence="3" id="KW-0479">Metal-binding</keyword>
<proteinExistence type="inferred from homology"/>
<sequence>MTPKAILFDFDGVLIESEYEGNRHLADYLTGIGHPIDVEETMRHFMGLSGHWFTDAVEARIGRALPEDFFEVRRAENERVLAAGLDPVDGAIAFVRALPPALPVAVASSSRTRWLERHLEHIGLAGRFGPHLYSGQEHVEHGKPAPDLYLHAARQLGVRIEDCAIIEDSPIGVRGAAKSGGFVVGLCAGRHCAVGHAQRLRDEGADVVAASFVEVATLLQIDVGEGVAAR</sequence>
<keyword evidence="5" id="KW-0378">Hydrolase</keyword>
<comment type="similarity">
    <text evidence="2">Belongs to the HAD-like hydrolase superfamily. CbbY/CbbZ/Gph/YieH family.</text>
</comment>
<evidence type="ECO:0000256" key="3">
    <source>
        <dbReference type="ARBA" id="ARBA00022723"/>
    </source>
</evidence>
<dbReference type="SFLD" id="SFLDG01129">
    <property type="entry name" value="C1.5:_HAD__Beta-PGM__Phosphata"/>
    <property type="match status" value="1"/>
</dbReference>
<keyword evidence="6" id="KW-1185">Reference proteome</keyword>
<dbReference type="SUPFAM" id="SSF56784">
    <property type="entry name" value="HAD-like"/>
    <property type="match status" value="1"/>
</dbReference>
<comment type="cofactor">
    <cofactor evidence="1">
        <name>Mg(2+)</name>
        <dbReference type="ChEBI" id="CHEBI:18420"/>
    </cofactor>
</comment>
<keyword evidence="4" id="KW-0460">Magnesium</keyword>
<dbReference type="InterPro" id="IPR006439">
    <property type="entry name" value="HAD-SF_hydro_IA"/>
</dbReference>
<dbReference type="InterPro" id="IPR023198">
    <property type="entry name" value="PGP-like_dom2"/>
</dbReference>
<evidence type="ECO:0000313" key="6">
    <source>
        <dbReference type="Proteomes" id="UP000734218"/>
    </source>
</evidence>
<evidence type="ECO:0000256" key="2">
    <source>
        <dbReference type="ARBA" id="ARBA00006171"/>
    </source>
</evidence>
<dbReference type="Gene3D" id="1.10.150.240">
    <property type="entry name" value="Putative phosphatase, domain 2"/>
    <property type="match status" value="1"/>
</dbReference>
<dbReference type="Pfam" id="PF00702">
    <property type="entry name" value="Hydrolase"/>
    <property type="match status" value="1"/>
</dbReference>
<dbReference type="PANTHER" id="PTHR46193:SF10">
    <property type="entry name" value="6-PHOSPHOGLUCONATE PHOSPHATASE"/>
    <property type="match status" value="1"/>
</dbReference>
<dbReference type="PANTHER" id="PTHR46193">
    <property type="entry name" value="6-PHOSPHOGLUCONATE PHOSPHATASE"/>
    <property type="match status" value="1"/>
</dbReference>
<name>A0ABX0XP71_9SPHN</name>
<protein>
    <submittedName>
        <fullName evidence="5">HAD superfamily hydrolase (TIGR01509 family)</fullName>
    </submittedName>
</protein>
<dbReference type="Proteomes" id="UP000734218">
    <property type="component" value="Unassembled WGS sequence"/>
</dbReference>